<feature type="compositionally biased region" description="Low complexity" evidence="1">
    <location>
        <begin position="154"/>
        <end position="169"/>
    </location>
</feature>
<dbReference type="InterPro" id="IPR052429">
    <property type="entry name" value="BAH_domain_protein"/>
</dbReference>
<dbReference type="Proteomes" id="UP000193380">
    <property type="component" value="Unassembled WGS sequence"/>
</dbReference>
<feature type="compositionally biased region" description="Gly residues" evidence="1">
    <location>
        <begin position="452"/>
        <end position="464"/>
    </location>
</feature>
<feature type="compositionally biased region" description="Basic and acidic residues" evidence="1">
    <location>
        <begin position="543"/>
        <end position="553"/>
    </location>
</feature>
<feature type="region of interest" description="Disordered" evidence="1">
    <location>
        <begin position="275"/>
        <end position="397"/>
    </location>
</feature>
<evidence type="ECO:0000313" key="3">
    <source>
        <dbReference type="Proteomes" id="UP000193380"/>
    </source>
</evidence>
<feature type="compositionally biased region" description="Polar residues" evidence="1">
    <location>
        <begin position="574"/>
        <end position="603"/>
    </location>
</feature>
<proteinExistence type="predicted"/>
<feature type="compositionally biased region" description="Basic and acidic residues" evidence="1">
    <location>
        <begin position="349"/>
        <end position="358"/>
    </location>
</feature>
<organism evidence="2 3">
    <name type="scientific">Oncorhynchus mykiss</name>
    <name type="common">Rainbow trout</name>
    <name type="synonym">Salmo gairdneri</name>
    <dbReference type="NCBI Taxonomy" id="8022"/>
    <lineage>
        <taxon>Eukaryota</taxon>
        <taxon>Metazoa</taxon>
        <taxon>Chordata</taxon>
        <taxon>Craniata</taxon>
        <taxon>Vertebrata</taxon>
        <taxon>Euteleostomi</taxon>
        <taxon>Actinopterygii</taxon>
        <taxon>Neopterygii</taxon>
        <taxon>Teleostei</taxon>
        <taxon>Protacanthopterygii</taxon>
        <taxon>Salmoniformes</taxon>
        <taxon>Salmonidae</taxon>
        <taxon>Salmoninae</taxon>
        <taxon>Oncorhynchus</taxon>
    </lineage>
</organism>
<feature type="compositionally biased region" description="Low complexity" evidence="1">
    <location>
        <begin position="559"/>
        <end position="573"/>
    </location>
</feature>
<feature type="compositionally biased region" description="Low complexity" evidence="1">
    <location>
        <begin position="364"/>
        <end position="389"/>
    </location>
</feature>
<protein>
    <submittedName>
        <fullName evidence="2">Uncharacterized protein</fullName>
    </submittedName>
</protein>
<feature type="compositionally biased region" description="Basic and acidic residues" evidence="1">
    <location>
        <begin position="648"/>
        <end position="672"/>
    </location>
</feature>
<feature type="region of interest" description="Disordered" evidence="1">
    <location>
        <begin position="409"/>
        <end position="723"/>
    </location>
</feature>
<feature type="compositionally biased region" description="Low complexity" evidence="1">
    <location>
        <begin position="494"/>
        <end position="503"/>
    </location>
</feature>
<accession>A0A060Z379</accession>
<evidence type="ECO:0000313" key="2">
    <source>
        <dbReference type="EMBL" id="CDQ98312.1"/>
    </source>
</evidence>
<feature type="compositionally biased region" description="Polar residues" evidence="1">
    <location>
        <begin position="628"/>
        <end position="639"/>
    </location>
</feature>
<feature type="region of interest" description="Disordered" evidence="1">
    <location>
        <begin position="67"/>
        <end position="169"/>
    </location>
</feature>
<feature type="compositionally biased region" description="Basic residues" evidence="1">
    <location>
        <begin position="284"/>
        <end position="294"/>
    </location>
</feature>
<reference evidence="2" key="1">
    <citation type="journal article" date="2014" name="Nat. Commun.">
        <title>The rainbow trout genome provides novel insights into evolution after whole-genome duplication in vertebrates.</title>
        <authorList>
            <person name="Berthelot C."/>
            <person name="Brunet F."/>
            <person name="Chalopin D."/>
            <person name="Juanchich A."/>
            <person name="Bernard M."/>
            <person name="Noel B."/>
            <person name="Bento P."/>
            <person name="Da Silva C."/>
            <person name="Labadie K."/>
            <person name="Alberti A."/>
            <person name="Aury J.M."/>
            <person name="Louis A."/>
            <person name="Dehais P."/>
            <person name="Bardou P."/>
            <person name="Montfort J."/>
            <person name="Klopp C."/>
            <person name="Cabau C."/>
            <person name="Gaspin C."/>
            <person name="Thorgaard G.H."/>
            <person name="Boussaha M."/>
            <person name="Quillet E."/>
            <person name="Guyomard R."/>
            <person name="Galiana D."/>
            <person name="Bobe J."/>
            <person name="Volff J.N."/>
            <person name="Genet C."/>
            <person name="Wincker P."/>
            <person name="Jaillon O."/>
            <person name="Roest Crollius H."/>
            <person name="Guiguen Y."/>
        </authorList>
    </citation>
    <scope>NUCLEOTIDE SEQUENCE [LARGE SCALE GENOMIC DNA]</scope>
</reference>
<gene>
    <name evidence="2" type="ORF">GSONMT00043271001</name>
</gene>
<dbReference type="PANTHER" id="PTHR12505:SF25">
    <property type="entry name" value="BAH AND COILED-COIL DOMAIN-CONTAINING PROTEIN 1-LIKE ISOFORM X1"/>
    <property type="match status" value="1"/>
</dbReference>
<feature type="non-terminal residue" evidence="2">
    <location>
        <position position="1"/>
    </location>
</feature>
<feature type="compositionally biased region" description="Basic and acidic residues" evidence="1">
    <location>
        <begin position="118"/>
        <end position="135"/>
    </location>
</feature>
<feature type="compositionally biased region" description="Basic residues" evidence="1">
    <location>
        <begin position="136"/>
        <end position="153"/>
    </location>
</feature>
<dbReference type="AlphaFoldDB" id="A0A060Z379"/>
<evidence type="ECO:0000256" key="1">
    <source>
        <dbReference type="SAM" id="MobiDB-lite"/>
    </source>
</evidence>
<reference evidence="2" key="2">
    <citation type="submission" date="2014-03" db="EMBL/GenBank/DDBJ databases">
        <authorList>
            <person name="Genoscope - CEA"/>
        </authorList>
    </citation>
    <scope>NUCLEOTIDE SEQUENCE</scope>
</reference>
<dbReference type="PaxDb" id="8022-A0A060Z379"/>
<dbReference type="STRING" id="8022.A0A060Z379"/>
<feature type="compositionally biased region" description="Gly residues" evidence="1">
    <location>
        <begin position="615"/>
        <end position="624"/>
    </location>
</feature>
<name>A0A060Z379_ONCMY</name>
<sequence length="723" mass="76238">SLSLSLPPSLPAAPGYPRFSGSLAHTFLPMSHLDHHANSGVLYGQHRFYDTQKENFYLRSLPSQPPLISANHGLPPISRAGPGHPQGSCSRDMDPGGGVSLHKGLKEGSIERGVVPSTKDKERPSSKQEAKERQQHHSHHPQPSHPHHHHPHPGHTQPHPHQQHPQYPQHPVSLEEVNSRALERHMEHQQTLGMTRTLSACLLNGKMQNGGDSGTGGAKASMTSYGGEGGGNIRCTKEGVSGEMRISEQPSDCLEGRGQMLHHALPYSVAPPLQMGSAAGGGHPHLHPHHHPHPHPGGGGGGGRDPKVTGPTFIPSVGGGHLGDKSSGQPFQMGTPPDCQGLVGGGGSAKDKAMEKSNWHRKQQQQLPTAPDTTTPAPTTLPQQPQPQQHQAVRSRSVECINSVGVDTTDVFRPSLPQGAKAGHSLPHSVNTSPYRDCSLPGPLPNASPLGGRAGAGGGAGGGSCSLQRDGQKVARIRHQQHGGPGPDAPAAELNQNNKQNQDLNRKLEMSPYGYSNSGQGQQHHPQQPPVPPWAMRPHHVHHAEEEQQRKAYMESLSGGRQQPQQQPGQDPQVASQAQEESSAMKSLLKYSTQQPLLLSQKSPFGGLGSLKSAGLGGPGGGAPGVSCTLQGSKQQQALPTRKGPANDGERSDCGGRGREVGEAVGHGEGEVRQPPVGIAVAVARQREPSCRPVDAHTNSRQGRVHPSMKGTGVTSGPLGSLA</sequence>
<dbReference type="EMBL" id="FR936504">
    <property type="protein sequence ID" value="CDQ98312.1"/>
    <property type="molecule type" value="Genomic_DNA"/>
</dbReference>
<dbReference type="PANTHER" id="PTHR12505">
    <property type="entry name" value="PHD FINGER TRANSCRIPTION FACTOR"/>
    <property type="match status" value="1"/>
</dbReference>